<protein>
    <recommendedName>
        <fullName evidence="5">Secreted RxLR effector peptide protein</fullName>
    </recommendedName>
</protein>
<name>A0A833VWY2_PHYIN</name>
<evidence type="ECO:0000313" key="3">
    <source>
        <dbReference type="EMBL" id="KAF4032194.1"/>
    </source>
</evidence>
<sequence>MEEALRMTSTVLRLVAIFAVGIDEAASLETVAGHGTRGGRRKGGVRQAPNTCTGNQVAGRAVRDGVDTGGAAGHTAVAGRVPRGRGAGEGRGGRTARRVPWIAVMVVTLVGEAVVRGVVDLEEVVEGRRLVELRVRPLQKVCSELRDGVSMDADSDNTVTETP</sequence>
<proteinExistence type="predicted"/>
<feature type="signal peptide" evidence="2">
    <location>
        <begin position="1"/>
        <end position="27"/>
    </location>
</feature>
<feature type="region of interest" description="Disordered" evidence="1">
    <location>
        <begin position="70"/>
        <end position="93"/>
    </location>
</feature>
<evidence type="ECO:0000256" key="1">
    <source>
        <dbReference type="SAM" id="MobiDB-lite"/>
    </source>
</evidence>
<organism evidence="3 4">
    <name type="scientific">Phytophthora infestans</name>
    <name type="common">Potato late blight agent</name>
    <name type="synonym">Botrytis infestans</name>
    <dbReference type="NCBI Taxonomy" id="4787"/>
    <lineage>
        <taxon>Eukaryota</taxon>
        <taxon>Sar</taxon>
        <taxon>Stramenopiles</taxon>
        <taxon>Oomycota</taxon>
        <taxon>Peronosporomycetes</taxon>
        <taxon>Peronosporales</taxon>
        <taxon>Peronosporaceae</taxon>
        <taxon>Phytophthora</taxon>
    </lineage>
</organism>
<reference evidence="3" key="1">
    <citation type="submission" date="2020-04" db="EMBL/GenBank/DDBJ databases">
        <title>Hybrid Assembly of Korean Phytophthora infestans isolates.</title>
        <authorList>
            <person name="Prokchorchik M."/>
            <person name="Lee Y."/>
            <person name="Seo J."/>
            <person name="Cho J.-H."/>
            <person name="Park Y.-E."/>
            <person name="Jang D.-C."/>
            <person name="Im J.-S."/>
            <person name="Choi J.-G."/>
            <person name="Park H.-J."/>
            <person name="Lee G.-B."/>
            <person name="Lee Y.-G."/>
            <person name="Hong S.-Y."/>
            <person name="Cho K."/>
            <person name="Sohn K.H."/>
        </authorList>
    </citation>
    <scope>NUCLEOTIDE SEQUENCE</scope>
    <source>
        <strain evidence="3">KR_1_A1</strain>
    </source>
</reference>
<accession>A0A833VWY2</accession>
<feature type="chain" id="PRO_5032348304" description="Secreted RxLR effector peptide protein" evidence="2">
    <location>
        <begin position="28"/>
        <end position="163"/>
    </location>
</feature>
<evidence type="ECO:0000256" key="2">
    <source>
        <dbReference type="SAM" id="SignalP"/>
    </source>
</evidence>
<keyword evidence="2" id="KW-0732">Signal</keyword>
<comment type="caution">
    <text evidence="3">The sequence shown here is derived from an EMBL/GenBank/DDBJ whole genome shotgun (WGS) entry which is preliminary data.</text>
</comment>
<evidence type="ECO:0008006" key="5">
    <source>
        <dbReference type="Google" id="ProtNLM"/>
    </source>
</evidence>
<evidence type="ECO:0000313" key="4">
    <source>
        <dbReference type="Proteomes" id="UP000602510"/>
    </source>
</evidence>
<dbReference type="Proteomes" id="UP000602510">
    <property type="component" value="Unassembled WGS sequence"/>
</dbReference>
<gene>
    <name evidence="3" type="ORF">GN244_ATG15964</name>
</gene>
<feature type="region of interest" description="Disordered" evidence="1">
    <location>
        <begin position="33"/>
        <end position="53"/>
    </location>
</feature>
<keyword evidence="4" id="KW-1185">Reference proteome</keyword>
<dbReference type="AlphaFoldDB" id="A0A833VWY2"/>
<dbReference type="EMBL" id="WSZM01000505">
    <property type="protein sequence ID" value="KAF4032194.1"/>
    <property type="molecule type" value="Genomic_DNA"/>
</dbReference>